<dbReference type="RefSeq" id="WP_343925895.1">
    <property type="nucleotide sequence ID" value="NZ_BAAAKW010000035.1"/>
</dbReference>
<dbReference type="PANTHER" id="PTHR12526:SF510">
    <property type="entry name" value="D-INOSITOL 3-PHOSPHATE GLYCOSYLTRANSFERASE"/>
    <property type="match status" value="1"/>
</dbReference>
<comment type="caution">
    <text evidence="3">The sequence shown here is derived from an EMBL/GenBank/DDBJ whole genome shotgun (WGS) entry which is preliminary data.</text>
</comment>
<keyword evidence="2" id="KW-0808">Transferase</keyword>
<evidence type="ECO:0000256" key="1">
    <source>
        <dbReference type="ARBA" id="ARBA00022676"/>
    </source>
</evidence>
<organism evidence="3 4">
    <name type="scientific">Rhodoglobus aureus</name>
    <dbReference type="NCBI Taxonomy" id="191497"/>
    <lineage>
        <taxon>Bacteria</taxon>
        <taxon>Bacillati</taxon>
        <taxon>Actinomycetota</taxon>
        <taxon>Actinomycetes</taxon>
        <taxon>Micrococcales</taxon>
        <taxon>Microbacteriaceae</taxon>
        <taxon>Rhodoglobus</taxon>
    </lineage>
</organism>
<evidence type="ECO:0008006" key="5">
    <source>
        <dbReference type="Google" id="ProtNLM"/>
    </source>
</evidence>
<keyword evidence="4" id="KW-1185">Reference proteome</keyword>
<reference evidence="3 4" key="1">
    <citation type="journal article" date="2019" name="Int. J. Syst. Evol. Microbiol.">
        <title>The Global Catalogue of Microorganisms (GCM) 10K type strain sequencing project: providing services to taxonomists for standard genome sequencing and annotation.</title>
        <authorList>
            <consortium name="The Broad Institute Genomics Platform"/>
            <consortium name="The Broad Institute Genome Sequencing Center for Infectious Disease"/>
            <person name="Wu L."/>
            <person name="Ma J."/>
        </authorList>
    </citation>
    <scope>NUCLEOTIDE SEQUENCE [LARGE SCALE GENOMIC DNA]</scope>
    <source>
        <strain evidence="3 4">JCM 12762</strain>
    </source>
</reference>
<evidence type="ECO:0000313" key="4">
    <source>
        <dbReference type="Proteomes" id="UP001500943"/>
    </source>
</evidence>
<name>A0ABN1VTF6_9MICO</name>
<evidence type="ECO:0000313" key="3">
    <source>
        <dbReference type="EMBL" id="GAA1222398.1"/>
    </source>
</evidence>
<protein>
    <recommendedName>
        <fullName evidence="5">Glycosyltransferase</fullName>
    </recommendedName>
</protein>
<keyword evidence="1" id="KW-0328">Glycosyltransferase</keyword>
<dbReference type="Proteomes" id="UP001500943">
    <property type="component" value="Unassembled WGS sequence"/>
</dbReference>
<accession>A0ABN1VTF6</accession>
<dbReference type="SUPFAM" id="SSF53756">
    <property type="entry name" value="UDP-Glycosyltransferase/glycogen phosphorylase"/>
    <property type="match status" value="1"/>
</dbReference>
<dbReference type="PANTHER" id="PTHR12526">
    <property type="entry name" value="GLYCOSYLTRANSFERASE"/>
    <property type="match status" value="1"/>
</dbReference>
<dbReference type="CDD" id="cd03801">
    <property type="entry name" value="GT4_PimA-like"/>
    <property type="match status" value="1"/>
</dbReference>
<sequence>MRVLVLLNSLELGGTQINAVDFSVALRAHGVESWLVGERASLAPEPNLLTYAAAQGVSIEIYDALPGMRAHAAQLSSMARRLQVDLIHVYGMWSLARQVFWGPARFGGVPWVQTVYEMSIAPIVLRHMPLIVGTGYLVDELVDRPGPTILISPPVDMARDSPTSGDAGAFRRENDLGDGLLLGIVSRLDSNMKATSIEAAIDAMRLLATEDVTLFVVGAGDGGERLGARARDVNTAVGRDAVRMLGALVDPRPAYAAADIMLGMGGSAARSLAFGRPLIVQGEAGWSKLFEPSTAESLARSSYWSPDAVSDPVGDLVRAVRELLSNAPCRAELGEFGREFAAKRFGLEAMTARLATFYREAVSAYGRRAWIADLPREARRLVEKVMRRIQRAVGRDAT</sequence>
<dbReference type="Gene3D" id="3.40.50.2000">
    <property type="entry name" value="Glycogen Phosphorylase B"/>
    <property type="match status" value="2"/>
</dbReference>
<proteinExistence type="predicted"/>
<gene>
    <name evidence="3" type="ORF">GCM10009655_22480</name>
</gene>
<evidence type="ECO:0000256" key="2">
    <source>
        <dbReference type="ARBA" id="ARBA00022679"/>
    </source>
</evidence>
<dbReference type="Pfam" id="PF13692">
    <property type="entry name" value="Glyco_trans_1_4"/>
    <property type="match status" value="1"/>
</dbReference>
<dbReference type="EMBL" id="BAAAKW010000035">
    <property type="protein sequence ID" value="GAA1222398.1"/>
    <property type="molecule type" value="Genomic_DNA"/>
</dbReference>